<keyword evidence="1" id="KW-0732">Signal</keyword>
<protein>
    <submittedName>
        <fullName evidence="2">Serine/threonine protein kinase</fullName>
    </submittedName>
</protein>
<proteinExistence type="predicted"/>
<dbReference type="Pfam" id="PF14903">
    <property type="entry name" value="WG_beta_rep"/>
    <property type="match status" value="2"/>
</dbReference>
<gene>
    <name evidence="2" type="ORF">HELGO_WM39617</name>
</gene>
<organism evidence="2">
    <name type="scientific">uncultured Aureispira sp</name>
    <dbReference type="NCBI Taxonomy" id="1331704"/>
    <lineage>
        <taxon>Bacteria</taxon>
        <taxon>Pseudomonadati</taxon>
        <taxon>Bacteroidota</taxon>
        <taxon>Saprospiria</taxon>
        <taxon>Saprospirales</taxon>
        <taxon>Saprospiraceae</taxon>
        <taxon>Aureispira</taxon>
        <taxon>environmental samples</taxon>
    </lineage>
</organism>
<dbReference type="PANTHER" id="PTHR37841:SF1">
    <property type="entry name" value="DUF3298 DOMAIN-CONTAINING PROTEIN"/>
    <property type="match status" value="1"/>
</dbReference>
<dbReference type="GO" id="GO:0004674">
    <property type="term" value="F:protein serine/threonine kinase activity"/>
    <property type="evidence" value="ECO:0007669"/>
    <property type="project" value="UniProtKB-KW"/>
</dbReference>
<accession>A0A6S6TAC8</accession>
<feature type="signal peptide" evidence="1">
    <location>
        <begin position="1"/>
        <end position="18"/>
    </location>
</feature>
<keyword evidence="2" id="KW-0808">Transferase</keyword>
<dbReference type="PANTHER" id="PTHR37841">
    <property type="entry name" value="GLR2918 PROTEIN"/>
    <property type="match status" value="1"/>
</dbReference>
<keyword evidence="2" id="KW-0418">Kinase</keyword>
<evidence type="ECO:0000313" key="2">
    <source>
        <dbReference type="EMBL" id="CAA6813286.1"/>
    </source>
</evidence>
<dbReference type="InterPro" id="IPR032774">
    <property type="entry name" value="WG_beta_rep"/>
</dbReference>
<dbReference type="EMBL" id="CACVAQ010000198">
    <property type="protein sequence ID" value="CAA6813286.1"/>
    <property type="molecule type" value="Genomic_DNA"/>
</dbReference>
<keyword evidence="2" id="KW-0723">Serine/threonine-protein kinase</keyword>
<dbReference type="SUPFAM" id="SSF69360">
    <property type="entry name" value="Cell wall binding repeat"/>
    <property type="match status" value="1"/>
</dbReference>
<feature type="chain" id="PRO_5028072102" evidence="1">
    <location>
        <begin position="19"/>
        <end position="341"/>
    </location>
</feature>
<dbReference type="AlphaFoldDB" id="A0A6S6TAC8"/>
<evidence type="ECO:0000256" key="1">
    <source>
        <dbReference type="SAM" id="SignalP"/>
    </source>
</evidence>
<reference evidence="2" key="1">
    <citation type="submission" date="2020-01" db="EMBL/GenBank/DDBJ databases">
        <authorList>
            <person name="Meier V. D."/>
            <person name="Meier V D."/>
        </authorList>
    </citation>
    <scope>NUCLEOTIDE SEQUENCE</scope>
    <source>
        <strain evidence="2">HLG_WM_MAG_10</strain>
    </source>
</reference>
<sequence>MKSNYFVIYIAAFFLTWACTSDQSNNGTSNGDNGPITHTLDTTIGYCFQLYGNSIAEGFELKIKGNKIIGEGNRAYLSTQTTYRLRIEGTLNGNIAEVDIYGTDIRKTTKPFTHRETWEIGTEVLKVKNRKIEGFDGDYEFHRVLCQTKANKDSSLYDSFSGFNEEGYAVVSRKGKFGVLNDKNQLTVSISYRDLGAIREGVVCFFDEQIGLYGLLDASNGQLLIEPMYIELMAFSEGLAAFMAEDGKWGFLNRDLEVVIEPTLINVNFFKPDPYRNAFNEGLANVETEPGKWNYIDKTGQIVINGDFLYTRGFENGEAEVYKDNKWYFINKSGMCVKNCD</sequence>
<name>A0A6S6TAC8_9BACT</name>